<dbReference type="AlphaFoldDB" id="A0A1B6QC22"/>
<keyword evidence="1" id="KW-0812">Transmembrane</keyword>
<gene>
    <name evidence="2" type="ORF">SORBI_3002G178400</name>
</gene>
<evidence type="ECO:0000313" key="2">
    <source>
        <dbReference type="EMBL" id="KXG35469.1"/>
    </source>
</evidence>
<organism evidence="2 3">
    <name type="scientific">Sorghum bicolor</name>
    <name type="common">Sorghum</name>
    <name type="synonym">Sorghum vulgare</name>
    <dbReference type="NCBI Taxonomy" id="4558"/>
    <lineage>
        <taxon>Eukaryota</taxon>
        <taxon>Viridiplantae</taxon>
        <taxon>Streptophyta</taxon>
        <taxon>Embryophyta</taxon>
        <taxon>Tracheophyta</taxon>
        <taxon>Spermatophyta</taxon>
        <taxon>Magnoliopsida</taxon>
        <taxon>Liliopsida</taxon>
        <taxon>Poales</taxon>
        <taxon>Poaceae</taxon>
        <taxon>PACMAD clade</taxon>
        <taxon>Panicoideae</taxon>
        <taxon>Andropogonodae</taxon>
        <taxon>Andropogoneae</taxon>
        <taxon>Sorghinae</taxon>
        <taxon>Sorghum</taxon>
    </lineage>
</organism>
<keyword evidence="1" id="KW-1133">Transmembrane helix</keyword>
<dbReference type="InParanoid" id="A0A1B6QC22"/>
<dbReference type="Gramene" id="KXG35469">
    <property type="protein sequence ID" value="KXG35469"/>
    <property type="gene ID" value="SORBI_3002G178400"/>
</dbReference>
<protein>
    <submittedName>
        <fullName evidence="2">Uncharacterized protein</fullName>
    </submittedName>
</protein>
<evidence type="ECO:0000256" key="1">
    <source>
        <dbReference type="SAM" id="Phobius"/>
    </source>
</evidence>
<reference evidence="2 3" key="1">
    <citation type="journal article" date="2009" name="Nature">
        <title>The Sorghum bicolor genome and the diversification of grasses.</title>
        <authorList>
            <person name="Paterson A.H."/>
            <person name="Bowers J.E."/>
            <person name="Bruggmann R."/>
            <person name="Dubchak I."/>
            <person name="Grimwood J."/>
            <person name="Gundlach H."/>
            <person name="Haberer G."/>
            <person name="Hellsten U."/>
            <person name="Mitros T."/>
            <person name="Poliakov A."/>
            <person name="Schmutz J."/>
            <person name="Spannagl M."/>
            <person name="Tang H."/>
            <person name="Wang X."/>
            <person name="Wicker T."/>
            <person name="Bharti A.K."/>
            <person name="Chapman J."/>
            <person name="Feltus F.A."/>
            <person name="Gowik U."/>
            <person name="Grigoriev I.V."/>
            <person name="Lyons E."/>
            <person name="Maher C.A."/>
            <person name="Martis M."/>
            <person name="Narechania A."/>
            <person name="Otillar R.P."/>
            <person name="Penning B.W."/>
            <person name="Salamov A.A."/>
            <person name="Wang Y."/>
            <person name="Zhang L."/>
            <person name="Carpita N.C."/>
            <person name="Freeling M."/>
            <person name="Gingle A.R."/>
            <person name="Hash C.T."/>
            <person name="Keller B."/>
            <person name="Klein P."/>
            <person name="Kresovich S."/>
            <person name="McCann M.C."/>
            <person name="Ming R."/>
            <person name="Peterson D.G."/>
            <person name="Mehboob-ur-Rahman"/>
            <person name="Ware D."/>
            <person name="Westhoff P."/>
            <person name="Mayer K.F."/>
            <person name="Messing J."/>
            <person name="Rokhsar D.S."/>
        </authorList>
    </citation>
    <scope>NUCLEOTIDE SEQUENCE [LARGE SCALE GENOMIC DNA]</scope>
    <source>
        <strain evidence="3">cv. BTx623</strain>
    </source>
</reference>
<proteinExistence type="predicted"/>
<accession>A0A1B6QC22</accession>
<reference evidence="3" key="2">
    <citation type="journal article" date="2018" name="Plant J.">
        <title>The Sorghum bicolor reference genome: improved assembly, gene annotations, a transcriptome atlas, and signatures of genome organization.</title>
        <authorList>
            <person name="McCormick R.F."/>
            <person name="Truong S.K."/>
            <person name="Sreedasyam A."/>
            <person name="Jenkins J."/>
            <person name="Shu S."/>
            <person name="Sims D."/>
            <person name="Kennedy M."/>
            <person name="Amirebrahimi M."/>
            <person name="Weers B.D."/>
            <person name="McKinley B."/>
            <person name="Mattison A."/>
            <person name="Morishige D.T."/>
            <person name="Grimwood J."/>
            <person name="Schmutz J."/>
            <person name="Mullet J.E."/>
        </authorList>
    </citation>
    <scope>NUCLEOTIDE SEQUENCE [LARGE SCALE GENOMIC DNA]</scope>
    <source>
        <strain evidence="3">cv. BTx623</strain>
    </source>
</reference>
<keyword evidence="1" id="KW-0472">Membrane</keyword>
<name>A0A1B6QC22_SORBI</name>
<dbReference type="Proteomes" id="UP000000768">
    <property type="component" value="Chromosome 2"/>
</dbReference>
<sequence length="71" mass="8181">MKLVEHGLFLPRFMRLYIASHIEYLLPAISFFITCTLCYGFGNFLPVSAPTLLLSNLTERFFGFNLVAIKY</sequence>
<feature type="transmembrane region" description="Helical" evidence="1">
    <location>
        <begin position="21"/>
        <end position="42"/>
    </location>
</feature>
<keyword evidence="3" id="KW-1185">Reference proteome</keyword>
<dbReference type="EMBL" id="CM000761">
    <property type="protein sequence ID" value="KXG35469.1"/>
    <property type="molecule type" value="Genomic_DNA"/>
</dbReference>
<evidence type="ECO:0000313" key="3">
    <source>
        <dbReference type="Proteomes" id="UP000000768"/>
    </source>
</evidence>